<dbReference type="EMBL" id="QJTJ01000028">
    <property type="protein sequence ID" value="PYF03710.1"/>
    <property type="molecule type" value="Genomic_DNA"/>
</dbReference>
<dbReference type="GO" id="GO:0055085">
    <property type="term" value="P:transmembrane transport"/>
    <property type="evidence" value="ECO:0007669"/>
    <property type="project" value="InterPro"/>
</dbReference>
<feature type="transmembrane region" description="Helical" evidence="7">
    <location>
        <begin position="227"/>
        <end position="252"/>
    </location>
</feature>
<dbReference type="InterPro" id="IPR004776">
    <property type="entry name" value="Mem_transp_PIN-like"/>
</dbReference>
<keyword evidence="9" id="KW-1185">Reference proteome</keyword>
<comment type="caution">
    <text evidence="8">The sequence shown here is derived from an EMBL/GenBank/DDBJ whole genome shotgun (WGS) entry which is preliminary data.</text>
</comment>
<dbReference type="Proteomes" id="UP000247416">
    <property type="component" value="Unassembled WGS sequence"/>
</dbReference>
<dbReference type="OrthoDB" id="527159at2"/>
<name>A0A318TIQ4_9BACL</name>
<keyword evidence="2" id="KW-0813">Transport</keyword>
<evidence type="ECO:0000313" key="9">
    <source>
        <dbReference type="Proteomes" id="UP000247416"/>
    </source>
</evidence>
<comment type="subcellular location">
    <subcellularLocation>
        <location evidence="1">Membrane</location>
        <topology evidence="1">Multi-pass membrane protein</topology>
    </subcellularLocation>
</comment>
<sequence>MIIFEIIVTIILPMFVLIISGTALNYKFNLNLNTLSNILIYFFLPIVCFFNIYNTSFEKAIIINIILYVVLYNVSLIVLTILYGKRLNLTFEESATFKNGAVLSNSANYGIPVSNLVFKTDPVGTSVQVIIAVIQNVLTYTWGFLNASSVNGKISKEQIKKMLKIPIIYGLLLAVIMKLFNLPIPSVLEIPLKQIDDGFIAIALLTLGAQISFKGMKQVDKVVVNAIIIRVLFSQVISLLILFSLGITGLLAKALFLSSSFPSNRSAALIALEYNNVPDKAAAIVVYTTILSPFTVAINIILGNLIFGA</sequence>
<evidence type="ECO:0000256" key="3">
    <source>
        <dbReference type="ARBA" id="ARBA00022475"/>
    </source>
</evidence>
<feature type="transmembrane region" description="Helical" evidence="7">
    <location>
        <begin position="38"/>
        <end position="55"/>
    </location>
</feature>
<dbReference type="PANTHER" id="PTHR36838:SF1">
    <property type="entry name" value="SLR1864 PROTEIN"/>
    <property type="match status" value="1"/>
</dbReference>
<feature type="transmembrane region" description="Helical" evidence="7">
    <location>
        <begin position="61"/>
        <end position="83"/>
    </location>
</feature>
<protein>
    <recommendedName>
        <fullName evidence="10">AEC family transporter</fullName>
    </recommendedName>
</protein>
<feature type="transmembrane region" description="Helical" evidence="7">
    <location>
        <begin position="284"/>
        <end position="307"/>
    </location>
</feature>
<evidence type="ECO:0000256" key="4">
    <source>
        <dbReference type="ARBA" id="ARBA00022692"/>
    </source>
</evidence>
<evidence type="ECO:0000256" key="7">
    <source>
        <dbReference type="SAM" id="Phobius"/>
    </source>
</evidence>
<evidence type="ECO:0000256" key="2">
    <source>
        <dbReference type="ARBA" id="ARBA00022448"/>
    </source>
</evidence>
<dbReference type="Pfam" id="PF03547">
    <property type="entry name" value="Mem_trans"/>
    <property type="match status" value="1"/>
</dbReference>
<reference evidence="8 9" key="1">
    <citation type="submission" date="2018-06" db="EMBL/GenBank/DDBJ databases">
        <title>Genomic Encyclopedia of Archaeal and Bacterial Type Strains, Phase II (KMG-II): from individual species to whole genera.</title>
        <authorList>
            <person name="Goeker M."/>
        </authorList>
    </citation>
    <scope>NUCLEOTIDE SEQUENCE [LARGE SCALE GENOMIC DNA]</scope>
    <source>
        <strain evidence="8 9">KACC 16626</strain>
    </source>
</reference>
<feature type="transmembrane region" description="Helical" evidence="7">
    <location>
        <begin position="166"/>
        <end position="186"/>
    </location>
</feature>
<organism evidence="8 9">
    <name type="scientific">Ureibacillus chungkukjangi</name>
    <dbReference type="NCBI Taxonomy" id="1202712"/>
    <lineage>
        <taxon>Bacteria</taxon>
        <taxon>Bacillati</taxon>
        <taxon>Bacillota</taxon>
        <taxon>Bacilli</taxon>
        <taxon>Bacillales</taxon>
        <taxon>Caryophanaceae</taxon>
        <taxon>Ureibacillus</taxon>
    </lineage>
</organism>
<dbReference type="GO" id="GO:0016020">
    <property type="term" value="C:membrane"/>
    <property type="evidence" value="ECO:0007669"/>
    <property type="project" value="UniProtKB-SubCell"/>
</dbReference>
<evidence type="ECO:0000256" key="6">
    <source>
        <dbReference type="ARBA" id="ARBA00023136"/>
    </source>
</evidence>
<keyword evidence="5 7" id="KW-1133">Transmembrane helix</keyword>
<evidence type="ECO:0000256" key="1">
    <source>
        <dbReference type="ARBA" id="ARBA00004141"/>
    </source>
</evidence>
<keyword evidence="4 7" id="KW-0812">Transmembrane</keyword>
<feature type="transmembrane region" description="Helical" evidence="7">
    <location>
        <begin position="6"/>
        <end position="26"/>
    </location>
</feature>
<evidence type="ECO:0000313" key="8">
    <source>
        <dbReference type="EMBL" id="PYF03710.1"/>
    </source>
</evidence>
<gene>
    <name evidence="8" type="ORF">BJ095_12813</name>
</gene>
<dbReference type="RefSeq" id="WP_107936826.1">
    <property type="nucleotide sequence ID" value="NZ_CP085009.1"/>
</dbReference>
<feature type="transmembrane region" description="Helical" evidence="7">
    <location>
        <begin position="198"/>
        <end position="215"/>
    </location>
</feature>
<dbReference type="AlphaFoldDB" id="A0A318TIQ4"/>
<keyword evidence="3" id="KW-1003">Cell membrane</keyword>
<evidence type="ECO:0000256" key="5">
    <source>
        <dbReference type="ARBA" id="ARBA00022989"/>
    </source>
</evidence>
<dbReference type="PANTHER" id="PTHR36838">
    <property type="entry name" value="AUXIN EFFLUX CARRIER FAMILY PROTEIN"/>
    <property type="match status" value="1"/>
</dbReference>
<proteinExistence type="predicted"/>
<keyword evidence="6 7" id="KW-0472">Membrane</keyword>
<evidence type="ECO:0008006" key="10">
    <source>
        <dbReference type="Google" id="ProtNLM"/>
    </source>
</evidence>
<accession>A0A318TIQ4</accession>